<dbReference type="Proteomes" id="UP000000366">
    <property type="component" value="Chromosome"/>
</dbReference>
<accession>A2SJL4</accession>
<dbReference type="InterPro" id="IPR003439">
    <property type="entry name" value="ABC_transporter-like_ATP-bd"/>
</dbReference>
<dbReference type="KEGG" id="mpt:Mpe_A2799"/>
<keyword evidence="6" id="KW-1278">Translocase</keyword>
<evidence type="ECO:0000256" key="5">
    <source>
        <dbReference type="ARBA" id="ARBA00022840"/>
    </source>
</evidence>
<sequence>MIELQGVSFGWPDRPPAFSGLTLRIEAGEKVVLLGPNGSGKSTLLKLLNGLIDPTAGRSFHDGEEVTVQRLRDRDRARRFRRECVLLFQHPEAMLFNATVRDEIAYGPRQLGLADVDARVARWARELRLEALLDAPPFHLSGGEKQKVALAAVLALDPRVLLLDEPSANLDPRTAGWLADYLLGTRATVIVSTHNLSMASEFGERCLVLEPGGSLHYDGPIERALADVELLEVAQLAHRHRHRHGAGEHAHMHLHAWETPG</sequence>
<keyword evidence="10" id="KW-1185">Reference proteome</keyword>
<evidence type="ECO:0000256" key="3">
    <source>
        <dbReference type="ARBA" id="ARBA00022475"/>
    </source>
</evidence>
<keyword evidence="4" id="KW-0547">Nucleotide-binding</keyword>
<dbReference type="GO" id="GO:0042626">
    <property type="term" value="F:ATPase-coupled transmembrane transporter activity"/>
    <property type="evidence" value="ECO:0007669"/>
    <property type="project" value="TreeGrafter"/>
</dbReference>
<dbReference type="GO" id="GO:0005524">
    <property type="term" value="F:ATP binding"/>
    <property type="evidence" value="ECO:0007669"/>
    <property type="project" value="UniProtKB-KW"/>
</dbReference>
<dbReference type="InterPro" id="IPR015856">
    <property type="entry name" value="ABC_transpr_CbiO/EcfA_su"/>
</dbReference>
<protein>
    <submittedName>
        <fullName evidence="9">ABC type ATPase</fullName>
    </submittedName>
</protein>
<dbReference type="PANTHER" id="PTHR43553">
    <property type="entry name" value="HEAVY METAL TRANSPORTER"/>
    <property type="match status" value="1"/>
</dbReference>
<dbReference type="PROSITE" id="PS50893">
    <property type="entry name" value="ABC_TRANSPORTER_2"/>
    <property type="match status" value="1"/>
</dbReference>
<dbReference type="GO" id="GO:0043190">
    <property type="term" value="C:ATP-binding cassette (ABC) transporter complex"/>
    <property type="evidence" value="ECO:0007669"/>
    <property type="project" value="TreeGrafter"/>
</dbReference>
<evidence type="ECO:0000259" key="8">
    <source>
        <dbReference type="PROSITE" id="PS50893"/>
    </source>
</evidence>
<dbReference type="InterPro" id="IPR050095">
    <property type="entry name" value="ECF_ABC_transporter_ATP-bd"/>
</dbReference>
<dbReference type="eggNOG" id="COG1122">
    <property type="taxonomic scope" value="Bacteria"/>
</dbReference>
<dbReference type="STRING" id="420662.Mpe_A2799"/>
<keyword evidence="2" id="KW-0813">Transport</keyword>
<dbReference type="Pfam" id="PF00005">
    <property type="entry name" value="ABC_tran"/>
    <property type="match status" value="1"/>
</dbReference>
<dbReference type="AlphaFoldDB" id="A2SJL4"/>
<dbReference type="SMART" id="SM00382">
    <property type="entry name" value="AAA"/>
    <property type="match status" value="1"/>
</dbReference>
<proteinExistence type="predicted"/>
<dbReference type="PANTHER" id="PTHR43553:SF27">
    <property type="entry name" value="ENERGY-COUPLING FACTOR TRANSPORTER ATP-BINDING PROTEIN ECFA2"/>
    <property type="match status" value="1"/>
</dbReference>
<dbReference type="CDD" id="cd03225">
    <property type="entry name" value="ABC_cobalt_CbiO_domain1"/>
    <property type="match status" value="1"/>
</dbReference>
<reference evidence="9 10" key="1">
    <citation type="journal article" date="2007" name="J. Bacteriol.">
        <title>Whole-genome analysis of the methyl tert-butyl ether-degrading beta-proteobacterium Methylibium petroleiphilum PM1.</title>
        <authorList>
            <person name="Kane S.R."/>
            <person name="Chakicherla A.Y."/>
            <person name="Chain P.S.G."/>
            <person name="Schmidt R."/>
            <person name="Shin M.W."/>
            <person name="Legler T.C."/>
            <person name="Scow K.M."/>
            <person name="Larimer F.W."/>
            <person name="Lucas S.M."/>
            <person name="Richardson P.M."/>
            <person name="Hristova K.R."/>
        </authorList>
    </citation>
    <scope>NUCLEOTIDE SEQUENCE [LARGE SCALE GENOMIC DNA]</scope>
    <source>
        <strain evidence="10">ATCC BAA-1232 / LMG 22953 / PM1</strain>
    </source>
</reference>
<gene>
    <name evidence="9" type="primary">cbiO</name>
    <name evidence="9" type="ordered locus">Mpe_A2799</name>
</gene>
<comment type="subcellular location">
    <subcellularLocation>
        <location evidence="1">Cell membrane</location>
        <topology evidence="1">Peripheral membrane protein</topology>
    </subcellularLocation>
</comment>
<dbReference type="Gene3D" id="3.40.50.300">
    <property type="entry name" value="P-loop containing nucleotide triphosphate hydrolases"/>
    <property type="match status" value="1"/>
</dbReference>
<evidence type="ECO:0000256" key="6">
    <source>
        <dbReference type="ARBA" id="ARBA00022967"/>
    </source>
</evidence>
<dbReference type="RefSeq" id="WP_011830382.1">
    <property type="nucleotide sequence ID" value="NC_008825.1"/>
</dbReference>
<dbReference type="InterPro" id="IPR017871">
    <property type="entry name" value="ABC_transporter-like_CS"/>
</dbReference>
<evidence type="ECO:0000256" key="1">
    <source>
        <dbReference type="ARBA" id="ARBA00004202"/>
    </source>
</evidence>
<evidence type="ECO:0000313" key="9">
    <source>
        <dbReference type="EMBL" id="ABM95753.1"/>
    </source>
</evidence>
<dbReference type="InterPro" id="IPR027417">
    <property type="entry name" value="P-loop_NTPase"/>
</dbReference>
<dbReference type="PROSITE" id="PS00211">
    <property type="entry name" value="ABC_TRANSPORTER_1"/>
    <property type="match status" value="1"/>
</dbReference>
<feature type="domain" description="ABC transporter" evidence="8">
    <location>
        <begin position="2"/>
        <end position="236"/>
    </location>
</feature>
<name>A2SJL4_METPP</name>
<keyword evidence="7" id="KW-0472">Membrane</keyword>
<keyword evidence="5" id="KW-0067">ATP-binding</keyword>
<keyword evidence="3" id="KW-1003">Cell membrane</keyword>
<evidence type="ECO:0000256" key="4">
    <source>
        <dbReference type="ARBA" id="ARBA00022741"/>
    </source>
</evidence>
<dbReference type="InterPro" id="IPR003593">
    <property type="entry name" value="AAA+_ATPase"/>
</dbReference>
<dbReference type="SUPFAM" id="SSF52540">
    <property type="entry name" value="P-loop containing nucleoside triphosphate hydrolases"/>
    <property type="match status" value="1"/>
</dbReference>
<evidence type="ECO:0000256" key="7">
    <source>
        <dbReference type="ARBA" id="ARBA00023136"/>
    </source>
</evidence>
<dbReference type="GO" id="GO:0016887">
    <property type="term" value="F:ATP hydrolysis activity"/>
    <property type="evidence" value="ECO:0007669"/>
    <property type="project" value="InterPro"/>
</dbReference>
<dbReference type="HOGENOM" id="CLU_000604_1_22_4"/>
<evidence type="ECO:0000313" key="10">
    <source>
        <dbReference type="Proteomes" id="UP000000366"/>
    </source>
</evidence>
<organism evidence="9 10">
    <name type="scientific">Methylibium petroleiphilum (strain ATCC BAA-1232 / LMG 22953 / PM1)</name>
    <dbReference type="NCBI Taxonomy" id="420662"/>
    <lineage>
        <taxon>Bacteria</taxon>
        <taxon>Pseudomonadati</taxon>
        <taxon>Pseudomonadota</taxon>
        <taxon>Betaproteobacteria</taxon>
        <taxon>Burkholderiales</taxon>
        <taxon>Sphaerotilaceae</taxon>
        <taxon>Methylibium</taxon>
    </lineage>
</organism>
<dbReference type="EMBL" id="CP000555">
    <property type="protein sequence ID" value="ABM95753.1"/>
    <property type="molecule type" value="Genomic_DNA"/>
</dbReference>
<evidence type="ECO:0000256" key="2">
    <source>
        <dbReference type="ARBA" id="ARBA00022448"/>
    </source>
</evidence>